<proteinExistence type="predicted"/>
<dbReference type="STRING" id="357804.Ping_2244"/>
<dbReference type="HOGENOM" id="CLU_169692_0_0_6"/>
<reference evidence="1 2" key="1">
    <citation type="submission" date="2007-01" db="EMBL/GenBank/DDBJ databases">
        <title>Complete sequence of Psychromonas ingrahamii 37.</title>
        <authorList>
            <consortium name="US DOE Joint Genome Institute"/>
            <person name="Copeland A."/>
            <person name="Lucas S."/>
            <person name="Lapidus A."/>
            <person name="Barry K."/>
            <person name="Detter J.C."/>
            <person name="Glavina del Rio T."/>
            <person name="Hammon N."/>
            <person name="Israni S."/>
            <person name="Dalin E."/>
            <person name="Tice H."/>
            <person name="Pitluck S."/>
            <person name="Thompson L.S."/>
            <person name="Brettin T."/>
            <person name="Bruce D."/>
            <person name="Han C."/>
            <person name="Tapia R."/>
            <person name="Schmutz J."/>
            <person name="Larimer F."/>
            <person name="Land M."/>
            <person name="Hauser L."/>
            <person name="Kyrpides N."/>
            <person name="Ivanova N."/>
            <person name="Staley J."/>
            <person name="Richardson P."/>
        </authorList>
    </citation>
    <scope>NUCLEOTIDE SEQUENCE [LARGE SCALE GENOMIC DNA]</scope>
    <source>
        <strain evidence="1 2">37</strain>
    </source>
</reference>
<evidence type="ECO:0008006" key="3">
    <source>
        <dbReference type="Google" id="ProtNLM"/>
    </source>
</evidence>
<organism evidence="1 2">
    <name type="scientific">Psychromonas ingrahamii (strain DSM 17664 / CCUG 51855 / 37)</name>
    <dbReference type="NCBI Taxonomy" id="357804"/>
    <lineage>
        <taxon>Bacteria</taxon>
        <taxon>Pseudomonadati</taxon>
        <taxon>Pseudomonadota</taxon>
        <taxon>Gammaproteobacteria</taxon>
        <taxon>Alteromonadales</taxon>
        <taxon>Psychromonadaceae</taxon>
        <taxon>Psychromonas</taxon>
    </lineage>
</organism>
<dbReference type="InterPro" id="IPR022069">
    <property type="entry name" value="DUF3622"/>
</dbReference>
<dbReference type="AlphaFoldDB" id="A1SWX0"/>
<dbReference type="Proteomes" id="UP000000639">
    <property type="component" value="Chromosome"/>
</dbReference>
<dbReference type="KEGG" id="pin:Ping_2244"/>
<dbReference type="RefSeq" id="WP_011770545.1">
    <property type="nucleotide sequence ID" value="NC_008709.1"/>
</dbReference>
<keyword evidence="2" id="KW-1185">Reference proteome</keyword>
<dbReference type="EMBL" id="CP000510">
    <property type="protein sequence ID" value="ABM03985.1"/>
    <property type="molecule type" value="Genomic_DNA"/>
</dbReference>
<protein>
    <recommendedName>
        <fullName evidence="3">DUF3622 domain-containing protein</fullName>
    </recommendedName>
</protein>
<evidence type="ECO:0000313" key="1">
    <source>
        <dbReference type="EMBL" id="ABM03985.1"/>
    </source>
</evidence>
<sequence length="112" mass="12814">MAQQNKFDYRITQEGDKWNAEITRRVTARRTSVSKRQNGFENEALAEVWAKEELVQFVKNLQAATIRKADKRTVRNELAAKAEAEKIAAAAAYEEKRLAAMEAQDQQENEEA</sequence>
<dbReference type="OrthoDB" id="5905915at2"/>
<name>A1SWX0_PSYIN</name>
<evidence type="ECO:0000313" key="2">
    <source>
        <dbReference type="Proteomes" id="UP000000639"/>
    </source>
</evidence>
<dbReference type="eggNOG" id="ENOG5033DVG">
    <property type="taxonomic scope" value="Bacteria"/>
</dbReference>
<dbReference type="Pfam" id="PF12286">
    <property type="entry name" value="DUF3622"/>
    <property type="match status" value="1"/>
</dbReference>
<gene>
    <name evidence="1" type="ordered locus">Ping_2244</name>
</gene>
<accession>A1SWX0</accession>